<dbReference type="PROSITE" id="PS51746">
    <property type="entry name" value="PPM_2"/>
    <property type="match status" value="1"/>
</dbReference>
<protein>
    <submittedName>
        <fullName evidence="2">Serine/threonine protein phosphatase Stp1</fullName>
    </submittedName>
</protein>
<dbReference type="GO" id="GO:0004722">
    <property type="term" value="F:protein serine/threonine phosphatase activity"/>
    <property type="evidence" value="ECO:0007669"/>
    <property type="project" value="InterPro"/>
</dbReference>
<dbReference type="AlphaFoldDB" id="A0A1I1HZ94"/>
<evidence type="ECO:0000313" key="2">
    <source>
        <dbReference type="EMBL" id="SFC26280.1"/>
    </source>
</evidence>
<keyword evidence="3" id="KW-1185">Reference proteome</keyword>
<dbReference type="STRING" id="1122252.SAMN05660443_1968"/>
<dbReference type="Pfam" id="PF13672">
    <property type="entry name" value="PP2C_2"/>
    <property type="match status" value="1"/>
</dbReference>
<dbReference type="PANTHER" id="PTHR13832:SF827">
    <property type="entry name" value="PROTEIN PHOSPHATASE 1L"/>
    <property type="match status" value="1"/>
</dbReference>
<feature type="domain" description="PPM-type phosphatase" evidence="1">
    <location>
        <begin position="11"/>
        <end position="246"/>
    </location>
</feature>
<dbReference type="Proteomes" id="UP000199058">
    <property type="component" value="Unassembled WGS sequence"/>
</dbReference>
<organism evidence="2 3">
    <name type="scientific">Marinospirillum celere</name>
    <dbReference type="NCBI Taxonomy" id="1122252"/>
    <lineage>
        <taxon>Bacteria</taxon>
        <taxon>Pseudomonadati</taxon>
        <taxon>Pseudomonadota</taxon>
        <taxon>Gammaproteobacteria</taxon>
        <taxon>Oceanospirillales</taxon>
        <taxon>Oceanospirillaceae</taxon>
        <taxon>Marinospirillum</taxon>
    </lineage>
</organism>
<dbReference type="PANTHER" id="PTHR13832">
    <property type="entry name" value="PROTEIN PHOSPHATASE 2C"/>
    <property type="match status" value="1"/>
</dbReference>
<accession>A0A1I1HZ94</accession>
<dbReference type="Gene3D" id="3.60.40.10">
    <property type="entry name" value="PPM-type phosphatase domain"/>
    <property type="match status" value="1"/>
</dbReference>
<dbReference type="InterPro" id="IPR001932">
    <property type="entry name" value="PPM-type_phosphatase-like_dom"/>
</dbReference>
<dbReference type="OrthoDB" id="9801841at2"/>
<reference evidence="2 3" key="1">
    <citation type="submission" date="2016-10" db="EMBL/GenBank/DDBJ databases">
        <authorList>
            <person name="de Groot N.N."/>
        </authorList>
    </citation>
    <scope>NUCLEOTIDE SEQUENCE [LARGE SCALE GENOMIC DNA]</scope>
    <source>
        <strain evidence="2 3">DSM 18438</strain>
    </source>
</reference>
<gene>
    <name evidence="2" type="ORF">SAMN05660443_1968</name>
</gene>
<proteinExistence type="predicted"/>
<dbReference type="SUPFAM" id="SSF81606">
    <property type="entry name" value="PP2C-like"/>
    <property type="match status" value="1"/>
</dbReference>
<evidence type="ECO:0000313" key="3">
    <source>
        <dbReference type="Proteomes" id="UP000199058"/>
    </source>
</evidence>
<name>A0A1I1HZ94_9GAMM</name>
<dbReference type="InterPro" id="IPR015655">
    <property type="entry name" value="PP2C"/>
</dbReference>
<dbReference type="InterPro" id="IPR036457">
    <property type="entry name" value="PPM-type-like_dom_sf"/>
</dbReference>
<dbReference type="EMBL" id="FOLH01000004">
    <property type="protein sequence ID" value="SFC26280.1"/>
    <property type="molecule type" value="Genomic_DNA"/>
</dbReference>
<evidence type="ECO:0000259" key="1">
    <source>
        <dbReference type="PROSITE" id="PS51746"/>
    </source>
</evidence>
<dbReference type="SMART" id="SM00331">
    <property type="entry name" value="PP2C_SIG"/>
    <property type="match status" value="1"/>
</dbReference>
<dbReference type="CDD" id="cd00143">
    <property type="entry name" value="PP2Cc"/>
    <property type="match status" value="1"/>
</dbReference>
<dbReference type="SMART" id="SM00332">
    <property type="entry name" value="PP2Cc"/>
    <property type="match status" value="1"/>
</dbReference>
<sequence>MTAETLNAVAASSGKTDRGLVRPVNEDAFLDRCEDGLWVVADGMGGHDAGDVASRMIVESLRSLPMEGSLAERLDSIEDALDQVNQHLLRRSIQEDGQRHIIGSTLVLFVIENAQLGALLWAGDSRIYRSRNGQLSQLTADHSQVETYIRQGIISREEARSHPDRNIITRAVGSQEDLYLEADLCEISPGDRYLLCSDGLTRHLEDHEIEDHLKQSASAEETAQRLIDLTLKRGAKDNVTAVVVDIL</sequence>